<name>A0ABT9YR62_9STRE</name>
<dbReference type="Proteomes" id="UP001223079">
    <property type="component" value="Unassembled WGS sequence"/>
</dbReference>
<organism evidence="1 2">
    <name type="scientific">Streptococcus moroccensis</name>
    <dbReference type="NCBI Taxonomy" id="1451356"/>
    <lineage>
        <taxon>Bacteria</taxon>
        <taxon>Bacillati</taxon>
        <taxon>Bacillota</taxon>
        <taxon>Bacilli</taxon>
        <taxon>Lactobacillales</taxon>
        <taxon>Streptococcaceae</taxon>
        <taxon>Streptococcus</taxon>
    </lineage>
</organism>
<evidence type="ECO:0000313" key="1">
    <source>
        <dbReference type="EMBL" id="MDQ0222481.1"/>
    </source>
</evidence>
<accession>A0ABT9YR62</accession>
<dbReference type="Pfam" id="PF19385">
    <property type="entry name" value="DUF5960"/>
    <property type="match status" value="1"/>
</dbReference>
<protein>
    <submittedName>
        <fullName evidence="1">Uncharacterized protein</fullName>
    </submittedName>
</protein>
<keyword evidence="2" id="KW-1185">Reference proteome</keyword>
<dbReference type="RefSeq" id="WP_307121671.1">
    <property type="nucleotide sequence ID" value="NZ_JAUSTM010000008.1"/>
</dbReference>
<gene>
    <name evidence="1" type="ORF">J2S23_001033</name>
</gene>
<reference evidence="1 2" key="1">
    <citation type="submission" date="2023-07" db="EMBL/GenBank/DDBJ databases">
        <title>Genomic Encyclopedia of Type Strains, Phase IV (KMG-IV): sequencing the most valuable type-strain genomes for metagenomic binning, comparative biology and taxonomic classification.</title>
        <authorList>
            <person name="Goeker M."/>
        </authorList>
    </citation>
    <scope>NUCLEOTIDE SEQUENCE [LARGE SCALE GENOMIC DNA]</scope>
    <source>
        <strain evidence="1 2">DSM 105143</strain>
    </source>
</reference>
<evidence type="ECO:0000313" key="2">
    <source>
        <dbReference type="Proteomes" id="UP001223079"/>
    </source>
</evidence>
<sequence length="103" mass="12528">MNEQRYMQNQLQIDIRSESFYQLQEDFYRYSTLDTPLTFLIDDILASMAKRQKNYFKLSAQKSQDGYEHRFYFKISSYPENRLVRLYTYTGMDTKWSRDAKTG</sequence>
<dbReference type="InterPro" id="IPR046004">
    <property type="entry name" value="DUF5960"/>
</dbReference>
<proteinExistence type="predicted"/>
<dbReference type="EMBL" id="JAUSTM010000008">
    <property type="protein sequence ID" value="MDQ0222481.1"/>
    <property type="molecule type" value="Genomic_DNA"/>
</dbReference>
<comment type="caution">
    <text evidence="1">The sequence shown here is derived from an EMBL/GenBank/DDBJ whole genome shotgun (WGS) entry which is preliminary data.</text>
</comment>